<dbReference type="Proteomes" id="UP000287144">
    <property type="component" value="Unassembled WGS sequence"/>
</dbReference>
<comment type="caution">
    <text evidence="6">The sequence shown here is derived from an EMBL/GenBank/DDBJ whole genome shotgun (WGS) entry which is preliminary data.</text>
</comment>
<dbReference type="Gene3D" id="1.10.510.10">
    <property type="entry name" value="Transferase(Phosphotransferase) domain 1"/>
    <property type="match status" value="1"/>
</dbReference>
<evidence type="ECO:0000256" key="2">
    <source>
        <dbReference type="ARBA" id="ARBA00047899"/>
    </source>
</evidence>
<feature type="region of interest" description="Disordered" evidence="4">
    <location>
        <begin position="1"/>
        <end position="21"/>
    </location>
</feature>
<dbReference type="InterPro" id="IPR040976">
    <property type="entry name" value="Pkinase_fungal"/>
</dbReference>
<dbReference type="STRING" id="1325735.A0A428RWC3"/>
<evidence type="ECO:0000313" key="6">
    <source>
        <dbReference type="EMBL" id="RSL81831.1"/>
    </source>
</evidence>
<dbReference type="GO" id="GO:0004674">
    <property type="term" value="F:protein serine/threonine kinase activity"/>
    <property type="evidence" value="ECO:0007669"/>
    <property type="project" value="UniProtKB-EC"/>
</dbReference>
<dbReference type="SUPFAM" id="SSF56112">
    <property type="entry name" value="Protein kinase-like (PK-like)"/>
    <property type="match status" value="1"/>
</dbReference>
<feature type="compositionally biased region" description="Polar residues" evidence="4">
    <location>
        <begin position="1"/>
        <end position="13"/>
    </location>
</feature>
<accession>A0A428RWC3</accession>
<gene>
    <name evidence="6" type="ORF">CEP52_017114</name>
</gene>
<dbReference type="InterPro" id="IPR011009">
    <property type="entry name" value="Kinase-like_dom_sf"/>
</dbReference>
<name>A0A428RWC3_9HYPO</name>
<dbReference type="InterPro" id="IPR008266">
    <property type="entry name" value="Tyr_kinase_AS"/>
</dbReference>
<evidence type="ECO:0000313" key="7">
    <source>
        <dbReference type="Proteomes" id="UP000287144"/>
    </source>
</evidence>
<comment type="catalytic activity">
    <reaction evidence="3">
        <text>L-seryl-[protein] + ATP = O-phospho-L-seryl-[protein] + ADP + H(+)</text>
        <dbReference type="Rhea" id="RHEA:17989"/>
        <dbReference type="Rhea" id="RHEA-COMP:9863"/>
        <dbReference type="Rhea" id="RHEA-COMP:11604"/>
        <dbReference type="ChEBI" id="CHEBI:15378"/>
        <dbReference type="ChEBI" id="CHEBI:29999"/>
        <dbReference type="ChEBI" id="CHEBI:30616"/>
        <dbReference type="ChEBI" id="CHEBI:83421"/>
        <dbReference type="ChEBI" id="CHEBI:456216"/>
        <dbReference type="EC" id="2.7.11.1"/>
    </reaction>
</comment>
<dbReference type="AlphaFoldDB" id="A0A428RWC3"/>
<dbReference type="EC" id="2.7.11.1" evidence="1"/>
<evidence type="ECO:0000256" key="1">
    <source>
        <dbReference type="ARBA" id="ARBA00012513"/>
    </source>
</evidence>
<protein>
    <recommendedName>
        <fullName evidence="1">non-specific serine/threonine protein kinase</fullName>
        <ecNumber evidence="1">2.7.11.1</ecNumber>
    </recommendedName>
</protein>
<dbReference type="PROSITE" id="PS00109">
    <property type="entry name" value="PROTEIN_KINASE_TYR"/>
    <property type="match status" value="1"/>
</dbReference>
<dbReference type="PANTHER" id="PTHR38248:SF2">
    <property type="entry name" value="FUNK1 11"/>
    <property type="match status" value="1"/>
</dbReference>
<dbReference type="Pfam" id="PF17667">
    <property type="entry name" value="Pkinase_fungal"/>
    <property type="match status" value="2"/>
</dbReference>
<evidence type="ECO:0000256" key="3">
    <source>
        <dbReference type="ARBA" id="ARBA00048679"/>
    </source>
</evidence>
<sequence>MATTHPIANNPSKLNEEPHAETDQKILNEINRHNHGIAEGFFQRFFKGSPLDNPLKKYAHHLRNSFVSRLPESEEKPDLPGTSHHFLFLSTTEYSWAKVQVIGLELDAEYYDHDSGLVQLYKYARKVFRSQPARLFLHGIYILGHVAELWVFDRVGMYHSTPLNLRDHPKGVADIFAHYLGLKDSDLGINPILRSDPTGLYILVKGESQTEPGLSQFYLEGEPIVSPEEIVSTRPICYRARISTSTRTEFVVKFTWRKEDWRSEYWEYWESEAQRWRVRRSEKDMLRLVKKRKVSGVMQMFSHQMVENIWSGRRGMRFPTLEKPGEDLSFPNPSFECMVVYPLGRPLARFHTVGEFLRGFRDAIAGYRSLHLDGKILHQDISPNNIMLAEAREEGEPWGFLIDLDLSMELAVGPAKPGEIIGTKAFMAIDVMKRRQHSYRHDLESFLYVFLWIAICGGDRKLPADSRLQRWLVGDWSELAQKKTEDMEDGNFAGIVAEFTPQFRGLEGLAYRLRDVLFCEEIGAEELYSAFFSAIDETLALQRFWHEGGC</sequence>
<feature type="domain" description="Fungal-type protein kinase" evidence="5">
    <location>
        <begin position="278"/>
        <end position="453"/>
    </location>
</feature>
<reference evidence="6 7" key="1">
    <citation type="submission" date="2017-06" db="EMBL/GenBank/DDBJ databases">
        <title>Comparative genomic analysis of Ambrosia Fusariam Clade fungi.</title>
        <authorList>
            <person name="Stajich J.E."/>
            <person name="Carrillo J."/>
            <person name="Kijimoto T."/>
            <person name="Eskalen A."/>
            <person name="O'Donnell K."/>
            <person name="Kasson M."/>
        </authorList>
    </citation>
    <scope>NUCLEOTIDE SEQUENCE [LARGE SCALE GENOMIC DNA]</scope>
    <source>
        <strain evidence="6 7">NRRL62579</strain>
    </source>
</reference>
<dbReference type="PANTHER" id="PTHR38248">
    <property type="entry name" value="FUNK1 6"/>
    <property type="match status" value="1"/>
</dbReference>
<evidence type="ECO:0000256" key="4">
    <source>
        <dbReference type="SAM" id="MobiDB-lite"/>
    </source>
</evidence>
<organism evidence="6 7">
    <name type="scientific">Fusarium oligoseptatum</name>
    <dbReference type="NCBI Taxonomy" id="2604345"/>
    <lineage>
        <taxon>Eukaryota</taxon>
        <taxon>Fungi</taxon>
        <taxon>Dikarya</taxon>
        <taxon>Ascomycota</taxon>
        <taxon>Pezizomycotina</taxon>
        <taxon>Sordariomycetes</taxon>
        <taxon>Hypocreomycetidae</taxon>
        <taxon>Hypocreales</taxon>
        <taxon>Nectriaceae</taxon>
        <taxon>Fusarium</taxon>
        <taxon>Fusarium solani species complex</taxon>
    </lineage>
</organism>
<comment type="catalytic activity">
    <reaction evidence="2">
        <text>L-threonyl-[protein] + ATP = O-phospho-L-threonyl-[protein] + ADP + H(+)</text>
        <dbReference type="Rhea" id="RHEA:46608"/>
        <dbReference type="Rhea" id="RHEA-COMP:11060"/>
        <dbReference type="Rhea" id="RHEA-COMP:11605"/>
        <dbReference type="ChEBI" id="CHEBI:15378"/>
        <dbReference type="ChEBI" id="CHEBI:30013"/>
        <dbReference type="ChEBI" id="CHEBI:30616"/>
        <dbReference type="ChEBI" id="CHEBI:61977"/>
        <dbReference type="ChEBI" id="CHEBI:456216"/>
        <dbReference type="EC" id="2.7.11.1"/>
    </reaction>
</comment>
<proteinExistence type="predicted"/>
<feature type="domain" description="Fungal-type protein kinase" evidence="5">
    <location>
        <begin position="91"/>
        <end position="264"/>
    </location>
</feature>
<evidence type="ECO:0000259" key="5">
    <source>
        <dbReference type="Pfam" id="PF17667"/>
    </source>
</evidence>
<keyword evidence="7" id="KW-1185">Reference proteome</keyword>
<dbReference type="EMBL" id="NKCK01000447">
    <property type="protein sequence ID" value="RSL81831.1"/>
    <property type="molecule type" value="Genomic_DNA"/>
</dbReference>